<keyword evidence="2" id="KW-0533">Nickel</keyword>
<feature type="binding site" evidence="2">
    <location>
        <position position="63"/>
    </location>
    <ligand>
        <name>Ni(2+)</name>
        <dbReference type="ChEBI" id="CHEBI:49786"/>
    </ligand>
</feature>
<comment type="cofactor">
    <cofactor evidence="2">
        <name>Ni(2+)</name>
        <dbReference type="ChEBI" id="CHEBI:49786"/>
    </cofactor>
</comment>
<reference evidence="3 4" key="1">
    <citation type="journal article" date="2016" name="Nat. Commun.">
        <title>Thousands of microbial genomes shed light on interconnected biogeochemical processes in an aquifer system.</title>
        <authorList>
            <person name="Anantharaman K."/>
            <person name="Brown C.T."/>
            <person name="Hug L.A."/>
            <person name="Sharon I."/>
            <person name="Castelle C.J."/>
            <person name="Probst A.J."/>
            <person name="Thomas B.C."/>
            <person name="Singh A."/>
            <person name="Wilkins M.J."/>
            <person name="Karaoz U."/>
            <person name="Brodie E.L."/>
            <person name="Williams K.H."/>
            <person name="Hubbard S.S."/>
            <person name="Banfield J.F."/>
        </authorList>
    </citation>
    <scope>NUCLEOTIDE SEQUENCE [LARGE SCALE GENOMIC DNA]</scope>
</reference>
<feature type="binding site" evidence="2">
    <location>
        <position position="378"/>
    </location>
    <ligand>
        <name>Mg(2+)</name>
        <dbReference type="ChEBI" id="CHEBI:18420"/>
    </ligand>
</feature>
<gene>
    <name evidence="3" type="ORF">A2Y83_00910</name>
</gene>
<feature type="binding site" evidence="2">
    <location>
        <position position="418"/>
    </location>
    <ligand>
        <name>Ni(2+)</name>
        <dbReference type="ChEBI" id="CHEBI:49786"/>
    </ligand>
</feature>
<proteinExistence type="predicted"/>
<organism evidence="3 4">
    <name type="scientific">Candidatus Falkowbacteria bacterium RBG_13_39_14</name>
    <dbReference type="NCBI Taxonomy" id="1797985"/>
    <lineage>
        <taxon>Bacteria</taxon>
        <taxon>Candidatus Falkowiibacteriota</taxon>
    </lineage>
</organism>
<dbReference type="GO" id="GO:0016151">
    <property type="term" value="F:nickel cation binding"/>
    <property type="evidence" value="ECO:0007669"/>
    <property type="project" value="InterPro"/>
</dbReference>
<dbReference type="PROSITE" id="PS00508">
    <property type="entry name" value="NI_HGENASE_L_2"/>
    <property type="match status" value="1"/>
</dbReference>
<evidence type="ECO:0008006" key="5">
    <source>
        <dbReference type="Google" id="ProtNLM"/>
    </source>
</evidence>
<sequence>MKIKINEVNKIEGHISFQAALEKGDVKSAKITVEEGARMIEGILIGRNYYEAPIISSRICGICPVVHNLTSVKALEDALGIKISQQTLSLRKIMLAAQIVQSHALHLYFCSLPDFFKLSDNFKLLKKFPEEGKKAIKIRGYVNKVAEIIGGRAIHPINSVVGGFNVMPKEKDLEGLRKEVKDILKNAISLAEFFEKLKYPKFSRETAYVSLEGKNEYGFYDGILRESVSMPHGKIPLNPPLKKGGNRFLDLIKEVESENVEKRAEIDGESYMIGAIARIYNSHDKLMPKAKNLFARNKKELLGFNPFYNILAQAIELVHFCEVMENELGCCRNKALPCSSKKIKLCAGKGEAISEAPRGILYHSYELDAEGKITNCNIVTPTAQFLNSMEDDMLKYLKDEKNQTPERIKFLIRAYDPCISCATH</sequence>
<name>A0A1F5S642_9BACT</name>
<dbReference type="PANTHER" id="PTHR43600">
    <property type="entry name" value="COENZYME F420 HYDROGENASE, SUBUNIT ALPHA"/>
    <property type="match status" value="1"/>
</dbReference>
<protein>
    <recommendedName>
        <fullName evidence="5">Hydrogenase/sulfur reductase subunit alpha</fullName>
    </recommendedName>
</protein>
<dbReference type="Gene3D" id="1.10.645.10">
    <property type="entry name" value="Cytochrome-c3 Hydrogenase, chain B"/>
    <property type="match status" value="1"/>
</dbReference>
<dbReference type="InterPro" id="IPR018194">
    <property type="entry name" value="Ni-dep_hyd_lsu_Ni_BS"/>
</dbReference>
<dbReference type="STRING" id="1797985.A2Y83_00910"/>
<evidence type="ECO:0000313" key="4">
    <source>
        <dbReference type="Proteomes" id="UP000178323"/>
    </source>
</evidence>
<comment type="caution">
    <text evidence="3">The sequence shown here is derived from an EMBL/GenBank/DDBJ whole genome shotgun (WGS) entry which is preliminary data.</text>
</comment>
<accession>A0A1F5S642</accession>
<dbReference type="EMBL" id="MFFS01000038">
    <property type="protein sequence ID" value="OGF22149.1"/>
    <property type="molecule type" value="Genomic_DNA"/>
</dbReference>
<feature type="binding site" evidence="2">
    <location>
        <position position="63"/>
    </location>
    <ligand>
        <name>Fe cation</name>
        <dbReference type="ChEBI" id="CHEBI:24875"/>
    </ligand>
</feature>
<evidence type="ECO:0000256" key="2">
    <source>
        <dbReference type="PIRSR" id="PIRSR601501-1"/>
    </source>
</evidence>
<dbReference type="Pfam" id="PF00374">
    <property type="entry name" value="NiFeSe_Hases"/>
    <property type="match status" value="2"/>
</dbReference>
<feature type="binding site" evidence="2">
    <location>
        <position position="60"/>
    </location>
    <ligand>
        <name>Ni(2+)</name>
        <dbReference type="ChEBI" id="CHEBI:49786"/>
    </ligand>
</feature>
<evidence type="ECO:0000256" key="1">
    <source>
        <dbReference type="ARBA" id="ARBA00023002"/>
    </source>
</evidence>
<feature type="binding site" evidence="2">
    <location>
        <position position="424"/>
    </location>
    <ligand>
        <name>Mg(2+)</name>
        <dbReference type="ChEBI" id="CHEBI:18420"/>
    </ligand>
</feature>
<feature type="binding site" evidence="2">
    <location>
        <position position="421"/>
    </location>
    <ligand>
        <name>Fe cation</name>
        <dbReference type="ChEBI" id="CHEBI:24875"/>
    </ligand>
</feature>
<dbReference type="AlphaFoldDB" id="A0A1F5S642"/>
<dbReference type="Proteomes" id="UP000178323">
    <property type="component" value="Unassembled WGS sequence"/>
</dbReference>
<keyword evidence="1" id="KW-0560">Oxidoreductase</keyword>
<comment type="cofactor">
    <cofactor evidence="2">
        <name>Fe cation</name>
        <dbReference type="ChEBI" id="CHEBI:24875"/>
    </cofactor>
</comment>
<dbReference type="InterPro" id="IPR001501">
    <property type="entry name" value="Ni-dep_hyd_lsu"/>
</dbReference>
<dbReference type="InterPro" id="IPR029014">
    <property type="entry name" value="NiFe-Hase_large"/>
</dbReference>
<keyword evidence="2" id="KW-0408">Iron</keyword>
<feature type="binding site" evidence="2">
    <location>
        <position position="41"/>
    </location>
    <ligand>
        <name>Mg(2+)</name>
        <dbReference type="ChEBI" id="CHEBI:18420"/>
    </ligand>
</feature>
<dbReference type="GO" id="GO:0008901">
    <property type="term" value="F:ferredoxin hydrogenase activity"/>
    <property type="evidence" value="ECO:0007669"/>
    <property type="project" value="InterPro"/>
</dbReference>
<keyword evidence="2" id="KW-0460">Magnesium</keyword>
<evidence type="ECO:0000313" key="3">
    <source>
        <dbReference type="EMBL" id="OGF22149.1"/>
    </source>
</evidence>
<dbReference type="PANTHER" id="PTHR43600:SF4">
    <property type="entry name" value="CYTOSOLIC NIFE-HYDROGENASE, ALPHA SUBUNIT"/>
    <property type="match status" value="1"/>
</dbReference>
<dbReference type="SUPFAM" id="SSF56762">
    <property type="entry name" value="HydB/Nqo4-like"/>
    <property type="match status" value="1"/>
</dbReference>
<keyword evidence="2" id="KW-0479">Metal-binding</keyword>